<dbReference type="Proteomes" id="UP000176914">
    <property type="component" value="Unassembled WGS sequence"/>
</dbReference>
<feature type="binding site" evidence="6">
    <location>
        <position position="209"/>
    </location>
    <ligand>
        <name>a divalent metal cation</name>
        <dbReference type="ChEBI" id="CHEBI:60240"/>
        <label>2</label>
        <note>catalytic</note>
    </ligand>
</feature>
<dbReference type="HAMAP" id="MF_01974">
    <property type="entry name" value="MetAP_1"/>
    <property type="match status" value="1"/>
</dbReference>
<proteinExistence type="inferred from homology"/>
<name>A0A1F6EBM5_9BACT</name>
<evidence type="ECO:0000256" key="4">
    <source>
        <dbReference type="ARBA" id="ARBA00022723"/>
    </source>
</evidence>
<comment type="cofactor">
    <cofactor evidence="6">
        <name>Co(2+)</name>
        <dbReference type="ChEBI" id="CHEBI:48828"/>
    </cofactor>
    <cofactor evidence="6">
        <name>Zn(2+)</name>
        <dbReference type="ChEBI" id="CHEBI:29105"/>
    </cofactor>
    <cofactor evidence="6">
        <name>Mn(2+)</name>
        <dbReference type="ChEBI" id="CHEBI:29035"/>
    </cofactor>
    <cofactor evidence="6">
        <name>Fe(2+)</name>
        <dbReference type="ChEBI" id="CHEBI:29033"/>
    </cofactor>
    <text evidence="6">Binds 2 divalent metal cations per subunit. Has a high-affinity and a low affinity metal-binding site. The true nature of the physiological cofactor is under debate. The enzyme is active with cobalt, zinc, manganese or divalent iron ions. Most likely, methionine aminopeptidases function as mononuclear Fe(2+)-metalloproteases under physiological conditions, and the catalytically relevant metal-binding site has been assigned to the histidine-containing high-affinity site.</text>
</comment>
<dbReference type="GO" id="GO:0006508">
    <property type="term" value="P:proteolysis"/>
    <property type="evidence" value="ECO:0007669"/>
    <property type="project" value="UniProtKB-KW"/>
</dbReference>
<comment type="function">
    <text evidence="1 6">Removes the N-terminal methionine from nascent proteins. The N-terminal methionine is often cleaved when the second residue in the primary sequence is small and uncharged (Met-Ala-, Cys, Gly, Pro, Ser, Thr, or Val). Requires deformylation of the N(alpha)-formylated initiator methionine before it can be hydrolyzed.</text>
</comment>
<keyword evidence="4 6" id="KW-0479">Metal-binding</keyword>
<feature type="binding site" evidence="6">
    <location>
        <position position="82"/>
    </location>
    <ligand>
        <name>substrate</name>
    </ligand>
</feature>
<feature type="binding site" evidence="6">
    <location>
        <position position="112"/>
    </location>
    <ligand>
        <name>a divalent metal cation</name>
        <dbReference type="ChEBI" id="CHEBI:60240"/>
        <label>2</label>
        <note>catalytic</note>
    </ligand>
</feature>
<evidence type="ECO:0000256" key="2">
    <source>
        <dbReference type="ARBA" id="ARBA00022438"/>
    </source>
</evidence>
<dbReference type="GO" id="GO:0070006">
    <property type="term" value="F:metalloaminopeptidase activity"/>
    <property type="evidence" value="ECO:0007669"/>
    <property type="project" value="UniProtKB-UniRule"/>
</dbReference>
<keyword evidence="2 6" id="KW-0031">Aminopeptidase</keyword>
<evidence type="ECO:0000256" key="6">
    <source>
        <dbReference type="HAMAP-Rule" id="MF_01974"/>
    </source>
</evidence>
<feature type="binding site" evidence="6">
    <location>
        <position position="240"/>
    </location>
    <ligand>
        <name>a divalent metal cation</name>
        <dbReference type="ChEBI" id="CHEBI:60240"/>
        <label>1</label>
    </ligand>
</feature>
<evidence type="ECO:0000313" key="9">
    <source>
        <dbReference type="EMBL" id="OGG70622.1"/>
    </source>
</evidence>
<feature type="binding site" evidence="6">
    <location>
        <position position="183"/>
    </location>
    <ligand>
        <name>substrate</name>
    </ligand>
</feature>
<dbReference type="InterPro" id="IPR000994">
    <property type="entry name" value="Pept_M24"/>
</dbReference>
<dbReference type="EC" id="3.4.11.18" evidence="6 7"/>
<comment type="subunit">
    <text evidence="6">Monomer.</text>
</comment>
<feature type="binding site" evidence="6">
    <location>
        <position position="101"/>
    </location>
    <ligand>
        <name>a divalent metal cation</name>
        <dbReference type="ChEBI" id="CHEBI:60240"/>
        <label>1</label>
    </ligand>
</feature>
<keyword evidence="5 6" id="KW-0378">Hydrolase</keyword>
<dbReference type="InterPro" id="IPR036005">
    <property type="entry name" value="Creatinase/aminopeptidase-like"/>
</dbReference>
<dbReference type="PANTHER" id="PTHR43330:SF27">
    <property type="entry name" value="METHIONINE AMINOPEPTIDASE"/>
    <property type="match status" value="1"/>
</dbReference>
<feature type="binding site" evidence="6">
    <location>
        <position position="176"/>
    </location>
    <ligand>
        <name>a divalent metal cation</name>
        <dbReference type="ChEBI" id="CHEBI:60240"/>
        <label>2</label>
        <note>catalytic</note>
    </ligand>
</feature>
<gene>
    <name evidence="6" type="primary">map</name>
    <name evidence="9" type="ORF">A3C20_01245</name>
</gene>
<dbReference type="InterPro" id="IPR002467">
    <property type="entry name" value="Pept_M24A_MAP1"/>
</dbReference>
<dbReference type="EMBL" id="MFLL01000002">
    <property type="protein sequence ID" value="OGG70622.1"/>
    <property type="molecule type" value="Genomic_DNA"/>
</dbReference>
<comment type="catalytic activity">
    <reaction evidence="6 7">
        <text>Release of N-terminal amino acids, preferentially methionine, from peptides and arylamides.</text>
        <dbReference type="EC" id="3.4.11.18"/>
    </reaction>
</comment>
<evidence type="ECO:0000256" key="7">
    <source>
        <dbReference type="RuleBase" id="RU003653"/>
    </source>
</evidence>
<dbReference type="SUPFAM" id="SSF55920">
    <property type="entry name" value="Creatinase/aminopeptidase"/>
    <property type="match status" value="1"/>
</dbReference>
<dbReference type="GO" id="GO:0004239">
    <property type="term" value="F:initiator methionyl aminopeptidase activity"/>
    <property type="evidence" value="ECO:0007669"/>
    <property type="project" value="UniProtKB-UniRule"/>
</dbReference>
<accession>A0A1F6EBM5</accession>
<feature type="domain" description="Peptidase M24" evidence="8">
    <location>
        <begin position="12"/>
        <end position="247"/>
    </location>
</feature>
<dbReference type="PANTHER" id="PTHR43330">
    <property type="entry name" value="METHIONINE AMINOPEPTIDASE"/>
    <property type="match status" value="1"/>
</dbReference>
<comment type="caution">
    <text evidence="9">The sequence shown here is derived from an EMBL/GenBank/DDBJ whole genome shotgun (WGS) entry which is preliminary data.</text>
</comment>
<evidence type="ECO:0000256" key="1">
    <source>
        <dbReference type="ARBA" id="ARBA00002521"/>
    </source>
</evidence>
<dbReference type="PRINTS" id="PR00599">
    <property type="entry name" value="MAPEPTIDASE"/>
</dbReference>
<feature type="binding site" evidence="6">
    <location>
        <position position="240"/>
    </location>
    <ligand>
        <name>a divalent metal cation</name>
        <dbReference type="ChEBI" id="CHEBI:60240"/>
        <label>2</label>
        <note>catalytic</note>
    </ligand>
</feature>
<reference evidence="9 10" key="1">
    <citation type="journal article" date="2016" name="Nat. Commun.">
        <title>Thousands of microbial genomes shed light on interconnected biogeochemical processes in an aquifer system.</title>
        <authorList>
            <person name="Anantharaman K."/>
            <person name="Brown C.T."/>
            <person name="Hug L.A."/>
            <person name="Sharon I."/>
            <person name="Castelle C.J."/>
            <person name="Probst A.J."/>
            <person name="Thomas B.C."/>
            <person name="Singh A."/>
            <person name="Wilkins M.J."/>
            <person name="Karaoz U."/>
            <person name="Brodie E.L."/>
            <person name="Williams K.H."/>
            <person name="Hubbard S.S."/>
            <person name="Banfield J.F."/>
        </authorList>
    </citation>
    <scope>NUCLEOTIDE SEQUENCE [LARGE SCALE GENOMIC DNA]</scope>
</reference>
<dbReference type="Pfam" id="PF00557">
    <property type="entry name" value="Peptidase_M24"/>
    <property type="match status" value="1"/>
</dbReference>
<dbReference type="GO" id="GO:0005829">
    <property type="term" value="C:cytosol"/>
    <property type="evidence" value="ECO:0007669"/>
    <property type="project" value="TreeGrafter"/>
</dbReference>
<dbReference type="NCBIfam" id="TIGR00500">
    <property type="entry name" value="met_pdase_I"/>
    <property type="match status" value="1"/>
</dbReference>
<organism evidence="9 10">
    <name type="scientific">Candidatus Kaiserbacteria bacterium RIFCSPHIGHO2_02_FULL_55_25</name>
    <dbReference type="NCBI Taxonomy" id="1798498"/>
    <lineage>
        <taxon>Bacteria</taxon>
        <taxon>Candidatus Kaiseribacteriota</taxon>
    </lineage>
</organism>
<evidence type="ECO:0000256" key="3">
    <source>
        <dbReference type="ARBA" id="ARBA00022670"/>
    </source>
</evidence>
<dbReference type="GO" id="GO:0046872">
    <property type="term" value="F:metal ion binding"/>
    <property type="evidence" value="ECO:0007669"/>
    <property type="project" value="UniProtKB-UniRule"/>
</dbReference>
<evidence type="ECO:0000259" key="8">
    <source>
        <dbReference type="Pfam" id="PF00557"/>
    </source>
</evidence>
<dbReference type="AlphaFoldDB" id="A0A1F6EBM5"/>
<protein>
    <recommendedName>
        <fullName evidence="6 7">Methionine aminopeptidase</fullName>
        <shortName evidence="6">MAP</shortName>
        <shortName evidence="6">MetAP</shortName>
        <ecNumber evidence="6 7">3.4.11.18</ecNumber>
    </recommendedName>
    <alternativeName>
        <fullName evidence="6">Peptidase M</fullName>
    </alternativeName>
</protein>
<comment type="similarity">
    <text evidence="6">Belongs to the peptidase M24A family. Methionine aminopeptidase type 1 subfamily.</text>
</comment>
<sequence>MIAKTQEEIAILREGGKRLARHVRILSEMVKPGLIARELEYKARELVKADGDELAFHGHRERKTDVPYPSGLCLSINDVIVHSPASENSAVIEEGDVVCLDFGLIHRGLYTDHAVTVIAGKPQSADDARLVRGVFEALALGIAQAKVGKTTGDIGHAVERYAKKHGFGYPKNLSGHGVGKKIHEEPHVPNFGAPGSGEKLVEGLVIAIEPMFTLGSGELYIDKDGHSYRTKDGSRTAHAEHTIIVTKNGPEIITKE</sequence>
<keyword evidence="3 6" id="KW-0645">Protease</keyword>
<feature type="binding site" evidence="6">
    <location>
        <position position="112"/>
    </location>
    <ligand>
        <name>a divalent metal cation</name>
        <dbReference type="ChEBI" id="CHEBI:60240"/>
        <label>1</label>
    </ligand>
</feature>
<dbReference type="InterPro" id="IPR001714">
    <property type="entry name" value="Pept_M24_MAP"/>
</dbReference>
<evidence type="ECO:0000256" key="5">
    <source>
        <dbReference type="ARBA" id="ARBA00022801"/>
    </source>
</evidence>
<evidence type="ECO:0000313" key="10">
    <source>
        <dbReference type="Proteomes" id="UP000176914"/>
    </source>
</evidence>
<dbReference type="Gene3D" id="3.90.230.10">
    <property type="entry name" value="Creatinase/methionine aminopeptidase superfamily"/>
    <property type="match status" value="1"/>
</dbReference>